<gene>
    <name evidence="1" type="ORF">PYW08_002884</name>
</gene>
<accession>A0ACC2QJK9</accession>
<sequence>MDNITIRKQRRRHSDCDILNDTIFNSTLLEISTQSETPAPIADNSIIIDLEKQLTNTNSELVAAHIEIDNLNLEINKLKQSLEVKEKTIGLLKKISTPNTLCPTPARAQTRTPLRRKLITSQIKTPRISPLHSAGITSREIYERFKNKPQGKKSRSSAPLNYDEVNHTCSKIDLAEIIVTSKTVIPVPKGENIKRNIIILADQQGRYLRNILQNLVGPKYKVTCYLKPGAKLTDVLNSHDQEIKSLTKNDYIVLLAGINDNAYSSTNNLKTWLEKVGITNVIISEIPYNNYLNVHQLNDVFKNVCRNFSNSVYIDMDYSRELSFTKKNCVKLSRNILKEICHIEYKIKFEEYSRQLNIKKSYNDQCTQTDETICDNNNRILAKDVNVNNQDNDCSIKKSAIDNNLFRV</sequence>
<evidence type="ECO:0000313" key="1">
    <source>
        <dbReference type="EMBL" id="KAJ8718647.1"/>
    </source>
</evidence>
<comment type="caution">
    <text evidence="1">The sequence shown here is derived from an EMBL/GenBank/DDBJ whole genome shotgun (WGS) entry which is preliminary data.</text>
</comment>
<organism evidence="1 2">
    <name type="scientific">Mythimna loreyi</name>
    <dbReference type="NCBI Taxonomy" id="667449"/>
    <lineage>
        <taxon>Eukaryota</taxon>
        <taxon>Metazoa</taxon>
        <taxon>Ecdysozoa</taxon>
        <taxon>Arthropoda</taxon>
        <taxon>Hexapoda</taxon>
        <taxon>Insecta</taxon>
        <taxon>Pterygota</taxon>
        <taxon>Neoptera</taxon>
        <taxon>Endopterygota</taxon>
        <taxon>Lepidoptera</taxon>
        <taxon>Glossata</taxon>
        <taxon>Ditrysia</taxon>
        <taxon>Noctuoidea</taxon>
        <taxon>Noctuidae</taxon>
        <taxon>Noctuinae</taxon>
        <taxon>Hadenini</taxon>
        <taxon>Mythimna</taxon>
    </lineage>
</organism>
<evidence type="ECO:0000313" key="2">
    <source>
        <dbReference type="Proteomes" id="UP001231649"/>
    </source>
</evidence>
<keyword evidence="2" id="KW-1185">Reference proteome</keyword>
<dbReference type="EMBL" id="CM056789">
    <property type="protein sequence ID" value="KAJ8718647.1"/>
    <property type="molecule type" value="Genomic_DNA"/>
</dbReference>
<dbReference type="Proteomes" id="UP001231649">
    <property type="component" value="Chromosome 13"/>
</dbReference>
<proteinExistence type="predicted"/>
<name>A0ACC2QJK9_9NEOP</name>
<protein>
    <submittedName>
        <fullName evidence="1">Uncharacterized protein</fullName>
    </submittedName>
</protein>
<reference evidence="1" key="1">
    <citation type="submission" date="2023-03" db="EMBL/GenBank/DDBJ databases">
        <title>Chromosome-level genomes of two armyworms, Mythimna separata and Mythimna loreyi, provide insights into the biosynthesis and reception of sex pheromones.</title>
        <authorList>
            <person name="Zhao H."/>
        </authorList>
    </citation>
    <scope>NUCLEOTIDE SEQUENCE</scope>
    <source>
        <strain evidence="1">BeijingLab</strain>
    </source>
</reference>